<dbReference type="STRING" id="1629.IV50_GL000675"/>
<feature type="coiled-coil region" evidence="14">
    <location>
        <begin position="90"/>
        <end position="124"/>
    </location>
</feature>
<keyword evidence="9 12" id="KW-0066">ATP synthesis</keyword>
<dbReference type="Gene3D" id="2.60.15.10">
    <property type="entry name" value="F0F1 ATP synthase delta/epsilon subunit, N-terminal"/>
    <property type="match status" value="1"/>
</dbReference>
<dbReference type="EMBL" id="UHIV01000001">
    <property type="protein sequence ID" value="SUP52539.1"/>
    <property type="molecule type" value="Genomic_DNA"/>
</dbReference>
<comment type="similarity">
    <text evidence="3 12 13">Belongs to the ATPase epsilon chain family.</text>
</comment>
<keyword evidence="7 12" id="KW-0472">Membrane</keyword>
<feature type="domain" description="ATP synthase epsilon subunit C-terminal" evidence="16">
    <location>
        <begin position="93"/>
        <end position="137"/>
    </location>
</feature>
<comment type="subunit">
    <text evidence="12 13">F-type ATPases have 2 components, CF(1) - the catalytic core - and CF(0) - the membrane proton channel. CF(1) has five subunits: alpha(3), beta(3), gamma(1), delta(1), epsilon(1). CF(0) has three main subunits: a, b and c.</text>
</comment>
<dbReference type="SUPFAM" id="SSF46604">
    <property type="entry name" value="Epsilon subunit of F1F0-ATP synthase C-terminal domain"/>
    <property type="match status" value="1"/>
</dbReference>
<evidence type="ECO:0000256" key="15">
    <source>
        <dbReference type="SAM" id="Phobius"/>
    </source>
</evidence>
<evidence type="ECO:0000256" key="11">
    <source>
        <dbReference type="ARBA" id="ARBA00031795"/>
    </source>
</evidence>
<dbReference type="GO" id="GO:0045259">
    <property type="term" value="C:proton-transporting ATP synthase complex"/>
    <property type="evidence" value="ECO:0007669"/>
    <property type="project" value="UniProtKB-KW"/>
</dbReference>
<dbReference type="NCBIfam" id="NF001846">
    <property type="entry name" value="PRK00571.1-3"/>
    <property type="match status" value="1"/>
</dbReference>
<evidence type="ECO:0000256" key="8">
    <source>
        <dbReference type="ARBA" id="ARBA00023196"/>
    </source>
</evidence>
<protein>
    <recommendedName>
        <fullName evidence="4 12">ATP synthase epsilon chain</fullName>
    </recommendedName>
    <alternativeName>
        <fullName evidence="11 12">ATP synthase F1 sector epsilon subunit</fullName>
    </alternativeName>
    <alternativeName>
        <fullName evidence="10 12">F-ATPase epsilon subunit</fullName>
    </alternativeName>
</protein>
<dbReference type="InterPro" id="IPR020547">
    <property type="entry name" value="ATP_synth_F1_esu_C"/>
</dbReference>
<evidence type="ECO:0000256" key="13">
    <source>
        <dbReference type="RuleBase" id="RU003656"/>
    </source>
</evidence>
<evidence type="ECO:0000256" key="2">
    <source>
        <dbReference type="ARBA" id="ARBA00004202"/>
    </source>
</evidence>
<dbReference type="InterPro" id="IPR020546">
    <property type="entry name" value="ATP_synth_F1_dsu/esu_N"/>
</dbReference>
<evidence type="ECO:0000256" key="12">
    <source>
        <dbReference type="HAMAP-Rule" id="MF_00530"/>
    </source>
</evidence>
<keyword evidence="15" id="KW-1133">Transmembrane helix</keyword>
<dbReference type="Proteomes" id="UP000254621">
    <property type="component" value="Unassembled WGS sequence"/>
</dbReference>
<dbReference type="PANTHER" id="PTHR13822:SF10">
    <property type="entry name" value="ATP SYNTHASE EPSILON CHAIN, CHLOROPLASTIC"/>
    <property type="match status" value="1"/>
</dbReference>
<proteinExistence type="inferred from homology"/>
<comment type="subcellular location">
    <subcellularLocation>
        <location evidence="2 12">Cell membrane</location>
        <topology evidence="2 12">Peripheral membrane protein</topology>
    </subcellularLocation>
</comment>
<organism evidence="18 19">
    <name type="scientific">Weissella viridescens</name>
    <name type="common">Lactobacillus viridescens</name>
    <dbReference type="NCBI Taxonomy" id="1629"/>
    <lineage>
        <taxon>Bacteria</taxon>
        <taxon>Bacillati</taxon>
        <taxon>Bacillota</taxon>
        <taxon>Bacilli</taxon>
        <taxon>Lactobacillales</taxon>
        <taxon>Lactobacillaceae</taxon>
        <taxon>Weissella</taxon>
    </lineage>
</organism>
<evidence type="ECO:0000256" key="7">
    <source>
        <dbReference type="ARBA" id="ARBA00023136"/>
    </source>
</evidence>
<keyword evidence="6 12" id="KW-0406">Ion transport</keyword>
<dbReference type="Pfam" id="PF02823">
    <property type="entry name" value="ATP-synt_DE_N"/>
    <property type="match status" value="1"/>
</dbReference>
<dbReference type="GO" id="GO:0005886">
    <property type="term" value="C:plasma membrane"/>
    <property type="evidence" value="ECO:0007669"/>
    <property type="project" value="UniProtKB-SubCell"/>
</dbReference>
<dbReference type="InterPro" id="IPR001469">
    <property type="entry name" value="ATP_synth_F1_dsu/esu"/>
</dbReference>
<evidence type="ECO:0000313" key="19">
    <source>
        <dbReference type="Proteomes" id="UP000254621"/>
    </source>
</evidence>
<dbReference type="CDD" id="cd12152">
    <property type="entry name" value="F1-ATPase_delta"/>
    <property type="match status" value="1"/>
</dbReference>
<evidence type="ECO:0000256" key="10">
    <source>
        <dbReference type="ARBA" id="ARBA00030215"/>
    </source>
</evidence>
<evidence type="ECO:0000256" key="14">
    <source>
        <dbReference type="SAM" id="Coils"/>
    </source>
</evidence>
<name>A0A380NWY5_WEIVI</name>
<keyword evidence="8 12" id="KW-0139">CF(1)</keyword>
<evidence type="ECO:0000256" key="4">
    <source>
        <dbReference type="ARBA" id="ARBA00014480"/>
    </source>
</evidence>
<dbReference type="SUPFAM" id="SSF51344">
    <property type="entry name" value="Epsilon subunit of F1F0-ATP synthase N-terminal domain"/>
    <property type="match status" value="1"/>
</dbReference>
<keyword evidence="15" id="KW-0812">Transmembrane</keyword>
<evidence type="ECO:0000256" key="3">
    <source>
        <dbReference type="ARBA" id="ARBA00005712"/>
    </source>
</evidence>
<dbReference type="Gene3D" id="1.20.5.440">
    <property type="entry name" value="ATP synthase delta/epsilon subunit, C-terminal domain"/>
    <property type="match status" value="1"/>
</dbReference>
<reference evidence="18 19" key="1">
    <citation type="submission" date="2018-06" db="EMBL/GenBank/DDBJ databases">
        <authorList>
            <consortium name="Pathogen Informatics"/>
            <person name="Doyle S."/>
        </authorList>
    </citation>
    <scope>NUCLEOTIDE SEQUENCE [LARGE SCALE GENOMIC DNA]</scope>
    <source>
        <strain evidence="18 19">NCTC13645</strain>
    </source>
</reference>
<evidence type="ECO:0000256" key="9">
    <source>
        <dbReference type="ARBA" id="ARBA00023310"/>
    </source>
</evidence>
<accession>A0A380NWY5</accession>
<gene>
    <name evidence="12 18" type="primary">atpC</name>
    <name evidence="18" type="ORF">NCTC13645_00431</name>
</gene>
<dbReference type="InterPro" id="IPR036794">
    <property type="entry name" value="ATP_F1_dsu/esu_C_sf"/>
</dbReference>
<dbReference type="HAMAP" id="MF_00530">
    <property type="entry name" value="ATP_synth_epsil_bac"/>
    <property type="match status" value="1"/>
</dbReference>
<evidence type="ECO:0000256" key="1">
    <source>
        <dbReference type="ARBA" id="ARBA00003543"/>
    </source>
</evidence>
<evidence type="ECO:0000256" key="6">
    <source>
        <dbReference type="ARBA" id="ARBA00023065"/>
    </source>
</evidence>
<evidence type="ECO:0000259" key="16">
    <source>
        <dbReference type="Pfam" id="PF00401"/>
    </source>
</evidence>
<dbReference type="AlphaFoldDB" id="A0A380NWY5"/>
<dbReference type="PANTHER" id="PTHR13822">
    <property type="entry name" value="ATP SYNTHASE DELTA/EPSILON CHAIN"/>
    <property type="match status" value="1"/>
</dbReference>
<keyword evidence="14" id="KW-0175">Coiled coil</keyword>
<comment type="function">
    <text evidence="1 12">Produces ATP from ADP in the presence of a proton gradient across the membrane.</text>
</comment>
<dbReference type="InterPro" id="IPR036771">
    <property type="entry name" value="ATPsynth_dsu/esu_N"/>
</dbReference>
<keyword evidence="12" id="KW-1003">Cell membrane</keyword>
<evidence type="ECO:0000313" key="18">
    <source>
        <dbReference type="EMBL" id="SUP52539.1"/>
    </source>
</evidence>
<feature type="transmembrane region" description="Helical" evidence="15">
    <location>
        <begin position="173"/>
        <end position="194"/>
    </location>
</feature>
<keyword evidence="12" id="KW-0375">Hydrogen ion transport</keyword>
<dbReference type="GO" id="GO:0046933">
    <property type="term" value="F:proton-transporting ATP synthase activity, rotational mechanism"/>
    <property type="evidence" value="ECO:0007669"/>
    <property type="project" value="UniProtKB-UniRule"/>
</dbReference>
<dbReference type="NCBIfam" id="TIGR01216">
    <property type="entry name" value="ATP_synt_epsi"/>
    <property type="match status" value="1"/>
</dbReference>
<evidence type="ECO:0000256" key="5">
    <source>
        <dbReference type="ARBA" id="ARBA00022448"/>
    </source>
</evidence>
<sequence length="224" mass="24565">MAEDKHSFKVAVVTPNGEVYDYPNATLAILHTTDGELGLMANHNPVISALSTNEMKIENKDENYEERLAVNGGFAEFSNNTLTIVADAAEKAEEIDVHRAEEARDRAQRRLREAHDQRDQQLAEAALLRAVTRIHAATGNKLISRVSLLIGKPFLFGCILEFRKGGTYENKGLLAMGIALIVLFIGGCIAAYSLGQTKPQDQVKTKHAAQLPKSATSNNPNLIW</sequence>
<dbReference type="Pfam" id="PF00401">
    <property type="entry name" value="ATP-synt_DE"/>
    <property type="match status" value="1"/>
</dbReference>
<keyword evidence="5 12" id="KW-0813">Transport</keyword>
<dbReference type="GO" id="GO:0005524">
    <property type="term" value="F:ATP binding"/>
    <property type="evidence" value="ECO:0007669"/>
    <property type="project" value="UniProtKB-UniRule"/>
</dbReference>
<feature type="domain" description="ATP synthase F1 complex delta/epsilon subunit N-terminal" evidence="17">
    <location>
        <begin position="8"/>
        <end position="89"/>
    </location>
</feature>
<evidence type="ECO:0000259" key="17">
    <source>
        <dbReference type="Pfam" id="PF02823"/>
    </source>
</evidence>